<keyword evidence="2" id="KW-0378">Hydrolase</keyword>
<protein>
    <submittedName>
        <fullName evidence="2">Metal-dependent hydrolase</fullName>
    </submittedName>
</protein>
<dbReference type="InterPro" id="IPR036691">
    <property type="entry name" value="Endo/exonu/phosph_ase_sf"/>
</dbReference>
<sequence>MRVASYNIRKALGIDRKRSPERILSVINGIGADVVLLQEADHRLGPRRAALPRSLIERESDYRVADLAVNEVSLGWHGNAILVRDGLTVTATERFDLPGLEPRGAVMAAVGGVHLVGTHLGLVRRSRQLQMQAILDHLGDRTETCLVGGDFNEWSRRAGFEPWADDLSLVTPGPSFHSARPVGRLDRFAHGPGLRVRSAGVEHHGAALRASDHLPVWCEASLEASGPPDASRR</sequence>
<keyword evidence="3" id="KW-1185">Reference proteome</keyword>
<reference evidence="2 3" key="1">
    <citation type="submission" date="2014-01" db="EMBL/GenBank/DDBJ databases">
        <title>Roseivivax halodurans JCM 10272 Genome Sequencing.</title>
        <authorList>
            <person name="Lai Q."/>
            <person name="Li G."/>
            <person name="Shao Z."/>
        </authorList>
    </citation>
    <scope>NUCLEOTIDE SEQUENCE [LARGE SCALE GENOMIC DNA]</scope>
    <source>
        <strain evidence="2 3">JCM 10272</strain>
    </source>
</reference>
<dbReference type="eggNOG" id="COG3568">
    <property type="taxonomic scope" value="Bacteria"/>
</dbReference>
<organism evidence="2 3">
    <name type="scientific">Roseivivax halodurans JCM 10272</name>
    <dbReference type="NCBI Taxonomy" id="1449350"/>
    <lineage>
        <taxon>Bacteria</taxon>
        <taxon>Pseudomonadati</taxon>
        <taxon>Pseudomonadota</taxon>
        <taxon>Alphaproteobacteria</taxon>
        <taxon>Rhodobacterales</taxon>
        <taxon>Roseobacteraceae</taxon>
        <taxon>Roseivivax</taxon>
    </lineage>
</organism>
<dbReference type="SUPFAM" id="SSF56219">
    <property type="entry name" value="DNase I-like"/>
    <property type="match status" value="1"/>
</dbReference>
<dbReference type="GO" id="GO:0016787">
    <property type="term" value="F:hydrolase activity"/>
    <property type="evidence" value="ECO:0007669"/>
    <property type="project" value="UniProtKB-KW"/>
</dbReference>
<accession>X7EDM6</accession>
<dbReference type="OrthoDB" id="9813425at2"/>
<dbReference type="AlphaFoldDB" id="X7EDM6"/>
<dbReference type="STRING" id="1449350.OCH239_05175"/>
<evidence type="ECO:0000313" key="2">
    <source>
        <dbReference type="EMBL" id="ETX14032.1"/>
    </source>
</evidence>
<feature type="domain" description="Endonuclease/exonuclease/phosphatase" evidence="1">
    <location>
        <begin position="4"/>
        <end position="213"/>
    </location>
</feature>
<evidence type="ECO:0000313" key="3">
    <source>
        <dbReference type="Proteomes" id="UP000022447"/>
    </source>
</evidence>
<gene>
    <name evidence="2" type="ORF">OCH239_05175</name>
</gene>
<dbReference type="InterPro" id="IPR005135">
    <property type="entry name" value="Endo/exonuclease/phosphatase"/>
</dbReference>
<dbReference type="Pfam" id="PF03372">
    <property type="entry name" value="Exo_endo_phos"/>
    <property type="match status" value="1"/>
</dbReference>
<name>X7EDM6_9RHOB</name>
<dbReference type="PATRIC" id="fig|1449350.3.peg.2722"/>
<comment type="caution">
    <text evidence="2">The sequence shown here is derived from an EMBL/GenBank/DDBJ whole genome shotgun (WGS) entry which is preliminary data.</text>
</comment>
<evidence type="ECO:0000259" key="1">
    <source>
        <dbReference type="Pfam" id="PF03372"/>
    </source>
</evidence>
<dbReference type="EMBL" id="JALZ01000014">
    <property type="protein sequence ID" value="ETX14032.1"/>
    <property type="molecule type" value="Genomic_DNA"/>
</dbReference>
<dbReference type="Proteomes" id="UP000022447">
    <property type="component" value="Unassembled WGS sequence"/>
</dbReference>
<proteinExistence type="predicted"/>
<dbReference type="Gene3D" id="3.60.10.10">
    <property type="entry name" value="Endonuclease/exonuclease/phosphatase"/>
    <property type="match status" value="1"/>
</dbReference>